<reference evidence="2 3" key="1">
    <citation type="submission" date="2020-08" db="EMBL/GenBank/DDBJ databases">
        <title>Pseudomonas sp. nov.</title>
        <authorList>
            <person name="Gieschler S."/>
            <person name="Fiedler G."/>
            <person name="Brinks E."/>
            <person name="Boehnlein C."/>
            <person name="Franz C.M.A.P."/>
            <person name="Kabisch J."/>
        </authorList>
    </citation>
    <scope>NUCLEOTIDE SEQUENCE [LARGE SCALE GENOMIC DNA]</scope>
    <source>
        <strain evidence="2 3">MBT-1</strain>
    </source>
</reference>
<sequence>MTPCSPFAQRDPTWQRTVLLASDNSQSIIAEIADGKTNALAYSIYGEQSAQRKIVTRLGFNGQLREPKIGWYLLGHGYRAYNPRLMRFHSPDSWSPFGRGGLNAYMYCVGDPVNRSDPTGHSWLRLFAGLLDDAGVVMPWTRPIDHVPFLQRTGKSFNALNLPNVSDAALNITIGMRPERSAELTGILSAGVPVFAQKPKVRWIGKDSGGDRHSTAQRGNDRHLASGTRGRSTPNGFTPAIGATRTTKPPHGMDLGPEETWTLTVHSSKGVILALHVAPALHRGCAGVKESTDEDSRASRDGGTHPSHTTRRLQATLSVGAGLRIGQPPINARATPRPGP</sequence>
<evidence type="ECO:0000313" key="3">
    <source>
        <dbReference type="Proteomes" id="UP000526003"/>
    </source>
</evidence>
<evidence type="ECO:0000313" key="2">
    <source>
        <dbReference type="EMBL" id="MBC2689669.1"/>
    </source>
</evidence>
<feature type="region of interest" description="Disordered" evidence="1">
    <location>
        <begin position="288"/>
        <end position="340"/>
    </location>
</feature>
<dbReference type="InterPro" id="IPR022385">
    <property type="entry name" value="Rhs_assc_core"/>
</dbReference>
<gene>
    <name evidence="2" type="ORF">H7995_07640</name>
</gene>
<dbReference type="AlphaFoldDB" id="A0A7X1GC21"/>
<keyword evidence="3" id="KW-1185">Reference proteome</keyword>
<feature type="compositionally biased region" description="Basic and acidic residues" evidence="1">
    <location>
        <begin position="204"/>
        <end position="224"/>
    </location>
</feature>
<dbReference type="EMBL" id="JACMYG010000006">
    <property type="protein sequence ID" value="MBC2689669.1"/>
    <property type="molecule type" value="Genomic_DNA"/>
</dbReference>
<dbReference type="Gene3D" id="2.180.10.10">
    <property type="entry name" value="RHS repeat-associated core"/>
    <property type="match status" value="1"/>
</dbReference>
<organism evidence="2 3">
    <name type="scientific">Pseudomonas kielensis</name>
    <dbReference type="NCBI Taxonomy" id="2762577"/>
    <lineage>
        <taxon>Bacteria</taxon>
        <taxon>Pseudomonadati</taxon>
        <taxon>Pseudomonadota</taxon>
        <taxon>Gammaproteobacteria</taxon>
        <taxon>Pseudomonadales</taxon>
        <taxon>Pseudomonadaceae</taxon>
        <taxon>Pseudomonas</taxon>
    </lineage>
</organism>
<evidence type="ECO:0000256" key="1">
    <source>
        <dbReference type="SAM" id="MobiDB-lite"/>
    </source>
</evidence>
<feature type="region of interest" description="Disordered" evidence="1">
    <location>
        <begin position="204"/>
        <end position="255"/>
    </location>
</feature>
<dbReference type="Proteomes" id="UP000526003">
    <property type="component" value="Unassembled WGS sequence"/>
</dbReference>
<comment type="caution">
    <text evidence="2">The sequence shown here is derived from an EMBL/GenBank/DDBJ whole genome shotgun (WGS) entry which is preliminary data.</text>
</comment>
<protein>
    <submittedName>
        <fullName evidence="2">RHS repeat-associated core domain-containing protein</fullName>
    </submittedName>
</protein>
<proteinExistence type="predicted"/>
<dbReference type="SUPFAM" id="SSF56399">
    <property type="entry name" value="ADP-ribosylation"/>
    <property type="match status" value="1"/>
</dbReference>
<feature type="compositionally biased region" description="Basic and acidic residues" evidence="1">
    <location>
        <begin position="290"/>
        <end position="303"/>
    </location>
</feature>
<dbReference type="RefSeq" id="WP_185818195.1">
    <property type="nucleotide sequence ID" value="NZ_JACMYG010000006.1"/>
</dbReference>
<accession>A0A7X1GC21</accession>
<dbReference type="NCBIfam" id="TIGR03696">
    <property type="entry name" value="Rhs_assc_core"/>
    <property type="match status" value="1"/>
</dbReference>
<name>A0A7X1GC21_9PSED</name>